<keyword evidence="2" id="KW-0378">Hydrolase</keyword>
<comment type="similarity">
    <text evidence="1">Belongs to the AB hydrolase superfamily.</text>
</comment>
<evidence type="ECO:0000259" key="3">
    <source>
        <dbReference type="SMART" id="SM00939"/>
    </source>
</evidence>
<evidence type="ECO:0000256" key="1">
    <source>
        <dbReference type="ARBA" id="ARBA00008645"/>
    </source>
</evidence>
<accession>A0A2T0M0F8</accession>
<evidence type="ECO:0000313" key="4">
    <source>
        <dbReference type="EMBL" id="PRX50096.1"/>
    </source>
</evidence>
<dbReference type="GO" id="GO:0008239">
    <property type="term" value="F:dipeptidyl-peptidase activity"/>
    <property type="evidence" value="ECO:0007669"/>
    <property type="project" value="InterPro"/>
</dbReference>
<dbReference type="RefSeq" id="WP_106177214.1">
    <property type="nucleotide sequence ID" value="NZ_PVNH01000002.1"/>
</dbReference>
<dbReference type="Proteomes" id="UP000238362">
    <property type="component" value="Unassembled WGS sequence"/>
</dbReference>
<dbReference type="Gene3D" id="3.40.50.1820">
    <property type="entry name" value="alpha/beta hydrolase"/>
    <property type="match status" value="2"/>
</dbReference>
<dbReference type="InterPro" id="IPR050261">
    <property type="entry name" value="FrsA_esterase"/>
</dbReference>
<dbReference type="PANTHER" id="PTHR22946">
    <property type="entry name" value="DIENELACTONE HYDROLASE DOMAIN-CONTAINING PROTEIN-RELATED"/>
    <property type="match status" value="1"/>
</dbReference>
<organism evidence="4 5">
    <name type="scientific">Prauserella shujinwangii</name>
    <dbReference type="NCBI Taxonomy" id="1453103"/>
    <lineage>
        <taxon>Bacteria</taxon>
        <taxon>Bacillati</taxon>
        <taxon>Actinomycetota</taxon>
        <taxon>Actinomycetes</taxon>
        <taxon>Pseudonocardiales</taxon>
        <taxon>Pseudonocardiaceae</taxon>
        <taxon>Prauserella</taxon>
    </lineage>
</organism>
<dbReference type="InterPro" id="IPR000383">
    <property type="entry name" value="Xaa-Pro-like_dom"/>
</dbReference>
<dbReference type="EMBL" id="PVNH01000002">
    <property type="protein sequence ID" value="PRX50096.1"/>
    <property type="molecule type" value="Genomic_DNA"/>
</dbReference>
<dbReference type="AlphaFoldDB" id="A0A2T0M0F8"/>
<dbReference type="InterPro" id="IPR008979">
    <property type="entry name" value="Galactose-bd-like_sf"/>
</dbReference>
<dbReference type="GO" id="GO:0052689">
    <property type="term" value="F:carboxylic ester hydrolase activity"/>
    <property type="evidence" value="ECO:0007669"/>
    <property type="project" value="UniProtKB-ARBA"/>
</dbReference>
<dbReference type="NCBIfam" id="TIGR00976">
    <property type="entry name" value="CocE_NonD"/>
    <property type="match status" value="1"/>
</dbReference>
<dbReference type="Pfam" id="PF02129">
    <property type="entry name" value="Peptidase_S15"/>
    <property type="match status" value="1"/>
</dbReference>
<dbReference type="OrthoDB" id="5240615at2"/>
<gene>
    <name evidence="4" type="ORF">B0I33_102214</name>
</gene>
<dbReference type="SUPFAM" id="SSF49785">
    <property type="entry name" value="Galactose-binding domain-like"/>
    <property type="match status" value="1"/>
</dbReference>
<dbReference type="InterPro" id="IPR013736">
    <property type="entry name" value="Xaa-Pro_dipept_C"/>
</dbReference>
<keyword evidence="5" id="KW-1185">Reference proteome</keyword>
<name>A0A2T0M0F8_9PSEU</name>
<dbReference type="Pfam" id="PF08530">
    <property type="entry name" value="PepX_C"/>
    <property type="match status" value="1"/>
</dbReference>
<dbReference type="InterPro" id="IPR029058">
    <property type="entry name" value="AB_hydrolase_fold"/>
</dbReference>
<dbReference type="SUPFAM" id="SSF53474">
    <property type="entry name" value="alpha/beta-Hydrolases"/>
    <property type="match status" value="1"/>
</dbReference>
<dbReference type="InterPro" id="IPR005674">
    <property type="entry name" value="CocE/Ser_esterase"/>
</dbReference>
<proteinExistence type="inferred from homology"/>
<reference evidence="4 5" key="1">
    <citation type="submission" date="2018-03" db="EMBL/GenBank/DDBJ databases">
        <title>Genomic Encyclopedia of Type Strains, Phase III (KMG-III): the genomes of soil and plant-associated and newly described type strains.</title>
        <authorList>
            <person name="Whitman W."/>
        </authorList>
    </citation>
    <scope>NUCLEOTIDE SEQUENCE [LARGE SCALE GENOMIC DNA]</scope>
    <source>
        <strain evidence="4 5">CGMCC 4.7125</strain>
    </source>
</reference>
<comment type="caution">
    <text evidence="4">The sequence shown here is derived from an EMBL/GenBank/DDBJ whole genome shotgun (WGS) entry which is preliminary data.</text>
</comment>
<protein>
    <recommendedName>
        <fullName evidence="3">Xaa-Pro dipeptidyl-peptidase C-terminal domain-containing protein</fullName>
    </recommendedName>
</protein>
<evidence type="ECO:0000256" key="2">
    <source>
        <dbReference type="ARBA" id="ARBA00022801"/>
    </source>
</evidence>
<sequence length="674" mass="74552">MPHHFRPLLGRSRPQEFTAREITNIRIPSAVPDQTLGADAYLPDADRPVPAVVTLYSSPKDGFGGLRHRRYLRYFAERGFAAVYVDCRGYGSSDGVPQPMVSPEEIADGEHVIDWVARQPWCDGSVGLWGLSHAGMITLGVAARRPPALKAICPIMGLTDIETDLVHPAGLRGGMVMFGHLSTYDLLSGFQLPLRSHDYQNRMQAWKQRIEEFTPWFVDAWQLPPGSAEWRQRAIDVSAITAPTFCVAGWRDLFCDAMIRAYENITAPKMLLAGPWTHTFPEAAKVGRANAAAIVCQWWDRWLHHGTVHDSKSEPVTFYVQGHEPRWVQAASWPPPTSETTYVATTEGGLFQREPASERSTSANATTAVLSKSLDPTVGVLSGLSVHSALNFGYPMDQHDDDMRSLAFTSSPLDHAIHIAGRPVVTVALTEATTADRCVVKLSDVDDKGRSLLISKGYHDLRSLRRGSEQSCTVRVELDPTCYTLPARHRLRLIVTDSDFPRLWPSGEETTVAVITHRRGPTAGRTSSLTDGKQVTSLRLPLADPTQWEDVDFAAPDRPASVRPRRSPPEHWEVARDLERGTVRVGFDTTMSGHHIRGSAKLWKRHMAVSVATGSPTQDQPSLIASGTDWAETETGSAIEVTSRIEMGTDYARLTVSTRVDQCLMAERTWSLSQ</sequence>
<dbReference type="Gene3D" id="2.60.120.260">
    <property type="entry name" value="Galactose-binding domain-like"/>
    <property type="match status" value="1"/>
</dbReference>
<evidence type="ECO:0000313" key="5">
    <source>
        <dbReference type="Proteomes" id="UP000238362"/>
    </source>
</evidence>
<feature type="domain" description="Xaa-Pro dipeptidyl-peptidase C-terminal" evidence="3">
    <location>
        <begin position="296"/>
        <end position="539"/>
    </location>
</feature>
<dbReference type="PANTHER" id="PTHR22946:SF9">
    <property type="entry name" value="POLYKETIDE TRANSFERASE AF380"/>
    <property type="match status" value="1"/>
</dbReference>
<dbReference type="SMART" id="SM00939">
    <property type="entry name" value="PepX_C"/>
    <property type="match status" value="1"/>
</dbReference>